<evidence type="ECO:0000256" key="4">
    <source>
        <dbReference type="ARBA" id="ARBA00023136"/>
    </source>
</evidence>
<organism evidence="8 9">
    <name type="scientific">Elysia crispata</name>
    <name type="common">lettuce slug</name>
    <dbReference type="NCBI Taxonomy" id="231223"/>
    <lineage>
        <taxon>Eukaryota</taxon>
        <taxon>Metazoa</taxon>
        <taxon>Spiralia</taxon>
        <taxon>Lophotrochozoa</taxon>
        <taxon>Mollusca</taxon>
        <taxon>Gastropoda</taxon>
        <taxon>Heterobranchia</taxon>
        <taxon>Euthyneura</taxon>
        <taxon>Panpulmonata</taxon>
        <taxon>Sacoglossa</taxon>
        <taxon>Placobranchoidea</taxon>
        <taxon>Plakobranchidae</taxon>
        <taxon>Elysia</taxon>
    </lineage>
</organism>
<sequence>METPAAADAEVGSGLLEIANSMNESPTSASLLFPDFPVIHAAELTIQKLHEITGLPWWATITLTSVTLRMVFVLPLQVYALHNAEKLSKLQPEILEISKRLKQEVSMAMHQFKWDEKRAKDEYIKNMKRLLVDLHKRHNCHPMKSTASFWLQLPLWISVSYSLRNMTSRALSPDLSYHEECKTLKDQGTLWFPDMTITDSTWVLPVLMGFVTLFNIEMTHLKIQEETKYRKRLTLFLRFLALLFIPISSTMPSAMVFYWVNSGCMAAVQNILLDWSHLRRLVGLGPSETESSSPIKVLVNKAKQKYLNR</sequence>
<dbReference type="GO" id="GO:0033617">
    <property type="term" value="P:mitochondrial respiratory chain complex IV assembly"/>
    <property type="evidence" value="ECO:0007669"/>
    <property type="project" value="TreeGrafter"/>
</dbReference>
<accession>A0AAE1CMX8</accession>
<keyword evidence="4 6" id="KW-0472">Membrane</keyword>
<dbReference type="GO" id="GO:0032977">
    <property type="term" value="F:membrane insertase activity"/>
    <property type="evidence" value="ECO:0007669"/>
    <property type="project" value="InterPro"/>
</dbReference>
<evidence type="ECO:0000256" key="1">
    <source>
        <dbReference type="ARBA" id="ARBA00004141"/>
    </source>
</evidence>
<dbReference type="GO" id="GO:0005743">
    <property type="term" value="C:mitochondrial inner membrane"/>
    <property type="evidence" value="ECO:0007669"/>
    <property type="project" value="TreeGrafter"/>
</dbReference>
<evidence type="ECO:0000256" key="6">
    <source>
        <dbReference type="SAM" id="Phobius"/>
    </source>
</evidence>
<dbReference type="Proteomes" id="UP001283361">
    <property type="component" value="Unassembled WGS sequence"/>
</dbReference>
<protein>
    <recommendedName>
        <fullName evidence="7">Membrane insertase YidC/Oxa/ALB C-terminal domain-containing protein</fullName>
    </recommendedName>
</protein>
<dbReference type="AlphaFoldDB" id="A0AAE1CMX8"/>
<dbReference type="InterPro" id="IPR001708">
    <property type="entry name" value="YidC/ALB3/OXA1/COX18"/>
</dbReference>
<dbReference type="CDD" id="cd20069">
    <property type="entry name" value="5TM_Oxa1-like"/>
    <property type="match status" value="1"/>
</dbReference>
<dbReference type="PANTHER" id="PTHR12428:SF65">
    <property type="entry name" value="CYTOCHROME C OXIDASE ASSEMBLY PROTEIN COX18, MITOCHONDRIAL"/>
    <property type="match status" value="1"/>
</dbReference>
<evidence type="ECO:0000256" key="3">
    <source>
        <dbReference type="ARBA" id="ARBA00022989"/>
    </source>
</evidence>
<proteinExistence type="inferred from homology"/>
<reference evidence="8" key="1">
    <citation type="journal article" date="2023" name="G3 (Bethesda)">
        <title>A reference genome for the long-term kleptoplast-retaining sea slug Elysia crispata morphotype clarki.</title>
        <authorList>
            <person name="Eastman K.E."/>
            <person name="Pendleton A.L."/>
            <person name="Shaikh M.A."/>
            <person name="Suttiyut T."/>
            <person name="Ogas R."/>
            <person name="Tomko P."/>
            <person name="Gavelis G."/>
            <person name="Widhalm J.R."/>
            <person name="Wisecaver J.H."/>
        </authorList>
    </citation>
    <scope>NUCLEOTIDE SEQUENCE</scope>
    <source>
        <strain evidence="8">ECLA1</strain>
    </source>
</reference>
<keyword evidence="3 6" id="KW-1133">Transmembrane helix</keyword>
<dbReference type="GO" id="GO:0032979">
    <property type="term" value="P:protein insertion into mitochondrial inner membrane from matrix"/>
    <property type="evidence" value="ECO:0007669"/>
    <property type="project" value="TreeGrafter"/>
</dbReference>
<keyword evidence="9" id="KW-1185">Reference proteome</keyword>
<gene>
    <name evidence="8" type="ORF">RRG08_014908</name>
</gene>
<evidence type="ECO:0000259" key="7">
    <source>
        <dbReference type="Pfam" id="PF02096"/>
    </source>
</evidence>
<feature type="transmembrane region" description="Helical" evidence="6">
    <location>
        <begin position="202"/>
        <end position="223"/>
    </location>
</feature>
<comment type="similarity">
    <text evidence="5">Belongs to the OXA1/ALB3/YidC family.</text>
</comment>
<feature type="transmembrane region" description="Helical" evidence="6">
    <location>
        <begin position="235"/>
        <end position="260"/>
    </location>
</feature>
<evidence type="ECO:0000313" key="8">
    <source>
        <dbReference type="EMBL" id="KAK3713419.1"/>
    </source>
</evidence>
<dbReference type="EMBL" id="JAWDGP010007560">
    <property type="protein sequence ID" value="KAK3713419.1"/>
    <property type="molecule type" value="Genomic_DNA"/>
</dbReference>
<feature type="domain" description="Membrane insertase YidC/Oxa/ALB C-terminal" evidence="7">
    <location>
        <begin position="57"/>
        <end position="272"/>
    </location>
</feature>
<dbReference type="InterPro" id="IPR028055">
    <property type="entry name" value="YidC/Oxa/ALB_C"/>
</dbReference>
<comment type="caution">
    <text evidence="8">The sequence shown here is derived from an EMBL/GenBank/DDBJ whole genome shotgun (WGS) entry which is preliminary data.</text>
</comment>
<dbReference type="Pfam" id="PF02096">
    <property type="entry name" value="60KD_IMP"/>
    <property type="match status" value="1"/>
</dbReference>
<name>A0AAE1CMX8_9GAST</name>
<evidence type="ECO:0000256" key="5">
    <source>
        <dbReference type="RuleBase" id="RU003945"/>
    </source>
</evidence>
<keyword evidence="2 5" id="KW-0812">Transmembrane</keyword>
<evidence type="ECO:0000313" key="9">
    <source>
        <dbReference type="Proteomes" id="UP001283361"/>
    </source>
</evidence>
<dbReference type="PANTHER" id="PTHR12428">
    <property type="entry name" value="OXA1"/>
    <property type="match status" value="1"/>
</dbReference>
<evidence type="ECO:0000256" key="2">
    <source>
        <dbReference type="ARBA" id="ARBA00022692"/>
    </source>
</evidence>
<comment type="subcellular location">
    <subcellularLocation>
        <location evidence="1 5">Membrane</location>
        <topology evidence="1 5">Multi-pass membrane protein</topology>
    </subcellularLocation>
</comment>